<proteinExistence type="predicted"/>
<feature type="region of interest" description="Disordered" evidence="7">
    <location>
        <begin position="1"/>
        <end position="27"/>
    </location>
</feature>
<evidence type="ECO:0000256" key="2">
    <source>
        <dbReference type="ARBA" id="ARBA00022552"/>
    </source>
</evidence>
<reference evidence="9 10" key="1">
    <citation type="submission" date="2024-11" db="EMBL/GenBank/DDBJ databases">
        <title>A near-complete genome assembly of Cinchona calisaya.</title>
        <authorList>
            <person name="Lian D.C."/>
            <person name="Zhao X.W."/>
            <person name="Wei L."/>
        </authorList>
    </citation>
    <scope>NUCLEOTIDE SEQUENCE [LARGE SCALE GENOMIC DNA]</scope>
    <source>
        <tissue evidence="9">Nenye</tissue>
    </source>
</reference>
<dbReference type="FunFam" id="2.130.10.10:FF:001192">
    <property type="entry name" value="Protein SLOW WALKER 1"/>
    <property type="match status" value="1"/>
</dbReference>
<evidence type="ECO:0000256" key="1">
    <source>
        <dbReference type="ARBA" id="ARBA00004604"/>
    </source>
</evidence>
<dbReference type="Pfam" id="PF00400">
    <property type="entry name" value="WD40"/>
    <property type="match status" value="3"/>
</dbReference>
<evidence type="ECO:0000256" key="3">
    <source>
        <dbReference type="ARBA" id="ARBA00022574"/>
    </source>
</evidence>
<dbReference type="InterPro" id="IPR015943">
    <property type="entry name" value="WD40/YVTN_repeat-like_dom_sf"/>
</dbReference>
<dbReference type="PRINTS" id="PR00320">
    <property type="entry name" value="GPROTEINBRPT"/>
</dbReference>
<dbReference type="Pfam" id="PF09384">
    <property type="entry name" value="UTP15_C"/>
    <property type="match status" value="1"/>
</dbReference>
<organism evidence="9 10">
    <name type="scientific">Cinchona calisaya</name>
    <dbReference type="NCBI Taxonomy" id="153742"/>
    <lineage>
        <taxon>Eukaryota</taxon>
        <taxon>Viridiplantae</taxon>
        <taxon>Streptophyta</taxon>
        <taxon>Embryophyta</taxon>
        <taxon>Tracheophyta</taxon>
        <taxon>Spermatophyta</taxon>
        <taxon>Magnoliopsida</taxon>
        <taxon>eudicotyledons</taxon>
        <taxon>Gunneridae</taxon>
        <taxon>Pentapetalae</taxon>
        <taxon>asterids</taxon>
        <taxon>lamiids</taxon>
        <taxon>Gentianales</taxon>
        <taxon>Rubiaceae</taxon>
        <taxon>Cinchonoideae</taxon>
        <taxon>Cinchoneae</taxon>
        <taxon>Cinchona</taxon>
    </lineage>
</organism>
<comment type="caution">
    <text evidence="9">The sequence shown here is derived from an EMBL/GenBank/DDBJ whole genome shotgun (WGS) entry which is preliminary data.</text>
</comment>
<gene>
    <name evidence="9" type="ORF">ACH5RR_010725</name>
</gene>
<dbReference type="Proteomes" id="UP001630127">
    <property type="component" value="Unassembled WGS sequence"/>
</dbReference>
<evidence type="ECO:0000256" key="7">
    <source>
        <dbReference type="SAM" id="MobiDB-lite"/>
    </source>
</evidence>
<dbReference type="SMART" id="SM00320">
    <property type="entry name" value="WD40"/>
    <property type="match status" value="7"/>
</dbReference>
<evidence type="ECO:0000256" key="4">
    <source>
        <dbReference type="ARBA" id="ARBA00022737"/>
    </source>
</evidence>
<feature type="domain" description="U3 small nucleolar RNA-associated protein 15 C-terminal" evidence="8">
    <location>
        <begin position="388"/>
        <end position="531"/>
    </location>
</feature>
<evidence type="ECO:0000313" key="10">
    <source>
        <dbReference type="Proteomes" id="UP001630127"/>
    </source>
</evidence>
<feature type="repeat" description="WD" evidence="6">
    <location>
        <begin position="176"/>
        <end position="218"/>
    </location>
</feature>
<dbReference type="InterPro" id="IPR018983">
    <property type="entry name" value="U3_snoRNA-assocProt_15_C"/>
</dbReference>
<protein>
    <recommendedName>
        <fullName evidence="8">U3 small nucleolar RNA-associated protein 15 C-terminal domain-containing protein</fullName>
    </recommendedName>
</protein>
<dbReference type="AlphaFoldDB" id="A0ABD3AJQ6"/>
<keyword evidence="4" id="KW-0677">Repeat</keyword>
<keyword evidence="10" id="KW-1185">Reference proteome</keyword>
<dbReference type="InterPro" id="IPR020472">
    <property type="entry name" value="WD40_PAC1"/>
</dbReference>
<dbReference type="InterPro" id="IPR036322">
    <property type="entry name" value="WD40_repeat_dom_sf"/>
</dbReference>
<dbReference type="Gene3D" id="2.130.10.10">
    <property type="entry name" value="YVTN repeat-like/Quinoprotein amine dehydrogenase"/>
    <property type="match status" value="2"/>
</dbReference>
<dbReference type="GO" id="GO:0006364">
    <property type="term" value="P:rRNA processing"/>
    <property type="evidence" value="ECO:0007669"/>
    <property type="project" value="UniProtKB-KW"/>
</dbReference>
<dbReference type="CDD" id="cd00200">
    <property type="entry name" value="WD40"/>
    <property type="match status" value="1"/>
</dbReference>
<evidence type="ECO:0000313" key="9">
    <source>
        <dbReference type="EMBL" id="KAL3531403.1"/>
    </source>
</evidence>
<dbReference type="PROSITE" id="PS50294">
    <property type="entry name" value="WD_REPEATS_REGION"/>
    <property type="match status" value="1"/>
</dbReference>
<evidence type="ECO:0000256" key="5">
    <source>
        <dbReference type="ARBA" id="ARBA00023242"/>
    </source>
</evidence>
<dbReference type="InterPro" id="IPR001680">
    <property type="entry name" value="WD40_rpt"/>
</dbReference>
<evidence type="ECO:0000259" key="8">
    <source>
        <dbReference type="Pfam" id="PF09384"/>
    </source>
</evidence>
<dbReference type="EMBL" id="JBJUIK010000004">
    <property type="protein sequence ID" value="KAL3531403.1"/>
    <property type="molecule type" value="Genomic_DNA"/>
</dbReference>
<feature type="repeat" description="WD" evidence="6">
    <location>
        <begin position="133"/>
        <end position="175"/>
    </location>
</feature>
<keyword evidence="5" id="KW-0539">Nucleus</keyword>
<dbReference type="SUPFAM" id="SSF50978">
    <property type="entry name" value="WD40 repeat-like"/>
    <property type="match status" value="1"/>
</dbReference>
<evidence type="ECO:0000256" key="6">
    <source>
        <dbReference type="PROSITE-ProRule" id="PRU00221"/>
    </source>
</evidence>
<keyword evidence="3 6" id="KW-0853">WD repeat</keyword>
<comment type="subcellular location">
    <subcellularLocation>
        <location evidence="1">Nucleus</location>
        <location evidence="1">Nucleolus</location>
    </subcellularLocation>
</comment>
<dbReference type="GO" id="GO:0005730">
    <property type="term" value="C:nucleolus"/>
    <property type="evidence" value="ECO:0007669"/>
    <property type="project" value="UniProtKB-SubCell"/>
</dbReference>
<keyword evidence="2" id="KW-0698">rRNA processing</keyword>
<dbReference type="PROSITE" id="PS50082">
    <property type="entry name" value="WD_REPEATS_2"/>
    <property type="match status" value="2"/>
</dbReference>
<dbReference type="PANTHER" id="PTHR19924:SF26">
    <property type="entry name" value="U3 SMALL NUCLEOLAR RNA-ASSOCIATED PROTEIN 15 HOMOLOG"/>
    <property type="match status" value="1"/>
</dbReference>
<sequence>MAEEDHRRSIAKAFPVKPKLKSTSNISTAQSSESKYWRSFKTPKDLQIKSLISSITSISFAPTTPHDFAVTHSATVSIFSSQTLEPKATISSPFTDTATSVSFRSDARLLAAGDLAGSVHVFDVKSRNPLRRLRGHSRPVRLVRYPCLDKLHLFSGGDDAIVKYWDVTTETQLFNLLGHKDYVRCGDASPVSDDMFISGSYDHTVRVWDIRVSNSGSVMEINHGKPVEDVIYLPSGGLIATAGGNSVKIWDVIGGGRLLHTMESHNKTVTSLCVGKIGKEGGEEAHQYRILSVSLDGYMKVFDYAKYKITHSMRFPNPLLSVGFSPDGSTRVIGTSNGTLYIGRRKVKDSTTEHKLGDFVGLGSGVEDEPKRRALRPSYFRYFHRGQNEKPSESDYLIMRPKKVKLAEHDKLLKKFRHKEALVAALNGKNPQNVVAVMEELVARRKLLVCVSNLDTEELGLLLGFLQRYSTMPQHASFLMGLARKVVDMRAEDIRSSNELKGHIRNLKRDVEEEIRIQQSLQEIQGIISPLLRIAARR</sequence>
<dbReference type="PANTHER" id="PTHR19924">
    <property type="entry name" value="UTP15 U3 SMALL NUCLEOLAR RNA-ASSOCIATED PROTEIN 15 FAMILY MEMBER"/>
    <property type="match status" value="1"/>
</dbReference>
<name>A0ABD3AJQ6_9GENT</name>
<accession>A0ABD3AJQ6</accession>